<reference evidence="13" key="1">
    <citation type="journal article" date="2015" name="Proc. Natl. Acad. Sci. U.S.A.">
        <title>Genome sequence of the Asian Tiger mosquito, Aedes albopictus, reveals insights into its biology, genetics, and evolution.</title>
        <authorList>
            <person name="Chen X.G."/>
            <person name="Jiang X."/>
            <person name="Gu J."/>
            <person name="Xu M."/>
            <person name="Wu Y."/>
            <person name="Deng Y."/>
            <person name="Zhang C."/>
            <person name="Bonizzoni M."/>
            <person name="Dermauw W."/>
            <person name="Vontas J."/>
            <person name="Armbruster P."/>
            <person name="Huang X."/>
            <person name="Yang Y."/>
            <person name="Zhang H."/>
            <person name="He W."/>
            <person name="Peng H."/>
            <person name="Liu Y."/>
            <person name="Wu K."/>
            <person name="Chen J."/>
            <person name="Lirakis M."/>
            <person name="Topalis P."/>
            <person name="Van Leeuwen T."/>
            <person name="Hall A.B."/>
            <person name="Jiang X."/>
            <person name="Thorpe C."/>
            <person name="Mueller R.L."/>
            <person name="Sun C."/>
            <person name="Waterhouse R.M."/>
            <person name="Yan G."/>
            <person name="Tu Z.J."/>
            <person name="Fang X."/>
            <person name="James A.A."/>
        </authorList>
    </citation>
    <scope>NUCLEOTIDE SEQUENCE [LARGE SCALE GENOMIC DNA]</scope>
    <source>
        <strain evidence="13">Foshan</strain>
    </source>
</reference>
<accession>A0ABM1XYX3</accession>
<dbReference type="InterPro" id="IPR013087">
    <property type="entry name" value="Znf_C2H2_type"/>
</dbReference>
<dbReference type="PANTHER" id="PTHR24408">
    <property type="entry name" value="ZINC FINGER PROTEIN"/>
    <property type="match status" value="1"/>
</dbReference>
<evidence type="ECO:0000259" key="11">
    <source>
        <dbReference type="PROSITE" id="PS51915"/>
    </source>
</evidence>
<evidence type="ECO:0000256" key="4">
    <source>
        <dbReference type="ARBA" id="ARBA00022833"/>
    </source>
</evidence>
<dbReference type="InterPro" id="IPR036236">
    <property type="entry name" value="Znf_C2H2_sf"/>
</dbReference>
<dbReference type="PROSITE" id="PS50157">
    <property type="entry name" value="ZINC_FINGER_C2H2_2"/>
    <property type="match status" value="4"/>
</dbReference>
<dbReference type="GeneID" id="115268508"/>
<evidence type="ECO:0000256" key="1">
    <source>
        <dbReference type="ARBA" id="ARBA00022723"/>
    </source>
</evidence>
<evidence type="ECO:0000256" key="6">
    <source>
        <dbReference type="PROSITE-ProRule" id="PRU00042"/>
    </source>
</evidence>
<dbReference type="InterPro" id="IPR012934">
    <property type="entry name" value="Znf_AD"/>
</dbReference>
<dbReference type="Pfam" id="PF00096">
    <property type="entry name" value="zf-C2H2"/>
    <property type="match status" value="1"/>
</dbReference>
<evidence type="ECO:0008006" key="14">
    <source>
        <dbReference type="Google" id="ProtNLM"/>
    </source>
</evidence>
<dbReference type="PROSITE" id="PS51915">
    <property type="entry name" value="ZAD"/>
    <property type="match status" value="1"/>
</dbReference>
<reference evidence="12" key="2">
    <citation type="submission" date="2025-05" db="UniProtKB">
        <authorList>
            <consortium name="EnsemblMetazoa"/>
        </authorList>
    </citation>
    <scope>IDENTIFICATION</scope>
    <source>
        <strain evidence="12">Foshan</strain>
    </source>
</reference>
<feature type="domain" description="ZAD" evidence="11">
    <location>
        <begin position="165"/>
        <end position="250"/>
    </location>
</feature>
<sequence>MKCFVISCKNDFRSSRKTAYSKHRFPCDLERRMEWLEVFARAENRQIDAATINFRTVRVCSDHFPESDFLERNGKYRLHDEATPSLFGEEALRKGKQCAAQRFRSKCEDLPQSIPQPVKTKKCPVTAQQETMKLINGVLGCIGNQDHDRSSPEGATVFRLEKFPQVCRLCLKAPKSETEVMVSIYATDYLLDDISVGQFISEILPAEATLDQSYQPFLPLSVCVECMDILKFFAKFRRKITIVHSLMNSLVELKQHGNSDPIVDLFNNQSEPVQSVIKDLGLCRKDNYSVEDLLQEFPRYDLAFFEGFTVKEEIETGEELLQLPVESNVMFGEECTMEELNELTNGDPDLMAPKTVFKAQYGGKKQDEPLQCSKCSYKTYYKRSFNTHQANHKRLEEQGYPCKVSGCAKVFESQIERKRHTKLGHKLLICDNCGLKCATRTSLKIHMARHQQKLEHECPYCKQRYNTKNDWRTHIRHMHVRKKGYRCETCDMTFHRKSILDDHMISHLTSYDFPCTMCNKKFKATKHLKKHVMIVHEGVQLPCRYCPVMFDTTYKLNNHIESVHGVQTRFVCDVCVRTFPSQDKLDCHRGRHDSPHELECATCLTLFASKDLLADHPCITYRDDYICCDRDLRYHYIYNKHMLMKHGIKTNVRVKPTPGLLMGQMRAQRKRIETCPKCDQIFATRTLKKQHMEICTFTGDEGQHGGNGGTEAEEAMAVEVLEEMADRFQ</sequence>
<dbReference type="SMART" id="SM00355">
    <property type="entry name" value="ZnF_C2H2"/>
    <property type="match status" value="9"/>
</dbReference>
<dbReference type="PANTHER" id="PTHR24408:SF64">
    <property type="entry name" value="LINKING IMMUNITY AND METABOLISM-RELATED"/>
    <property type="match status" value="1"/>
</dbReference>
<keyword evidence="13" id="KW-1185">Reference proteome</keyword>
<feature type="domain" description="C2H2-type" evidence="9">
    <location>
        <begin position="570"/>
        <end position="597"/>
    </location>
</feature>
<keyword evidence="5 7" id="KW-0238">DNA-binding</keyword>
<dbReference type="Pfam" id="PF05485">
    <property type="entry name" value="THAP"/>
    <property type="match status" value="1"/>
</dbReference>
<evidence type="ECO:0000313" key="12">
    <source>
        <dbReference type="EnsemblMetazoa" id="AALFPA23_004117.P4922"/>
    </source>
</evidence>
<evidence type="ECO:0000259" key="10">
    <source>
        <dbReference type="PROSITE" id="PS50950"/>
    </source>
</evidence>
<keyword evidence="4 8" id="KW-0862">Zinc</keyword>
<protein>
    <recommendedName>
        <fullName evidence="14">C2h2-type zn-finger protein</fullName>
    </recommendedName>
</protein>
<evidence type="ECO:0000256" key="7">
    <source>
        <dbReference type="PROSITE-ProRule" id="PRU00309"/>
    </source>
</evidence>
<dbReference type="Gene3D" id="3.30.160.60">
    <property type="entry name" value="Classic Zinc Finger"/>
    <property type="match status" value="4"/>
</dbReference>
<evidence type="ECO:0000259" key="9">
    <source>
        <dbReference type="PROSITE" id="PS50157"/>
    </source>
</evidence>
<evidence type="ECO:0000256" key="2">
    <source>
        <dbReference type="ARBA" id="ARBA00022737"/>
    </source>
</evidence>
<evidence type="ECO:0000256" key="3">
    <source>
        <dbReference type="ARBA" id="ARBA00022771"/>
    </source>
</evidence>
<feature type="domain" description="C2H2-type" evidence="9">
    <location>
        <begin position="513"/>
        <end position="541"/>
    </location>
</feature>
<feature type="binding site" evidence="8">
    <location>
        <position position="167"/>
    </location>
    <ligand>
        <name>Zn(2+)</name>
        <dbReference type="ChEBI" id="CHEBI:29105"/>
    </ligand>
</feature>
<dbReference type="EnsemblMetazoa" id="AALFPA23_004117.R4922">
    <property type="protein sequence ID" value="AALFPA23_004117.P4922"/>
    <property type="gene ID" value="AALFPA23_004117"/>
</dbReference>
<feature type="domain" description="THAP-type" evidence="10">
    <location>
        <begin position="1"/>
        <end position="87"/>
    </location>
</feature>
<name>A0ABM1XYX3_AEDAL</name>
<evidence type="ECO:0000313" key="13">
    <source>
        <dbReference type="Proteomes" id="UP000069940"/>
    </source>
</evidence>
<feature type="domain" description="C2H2-type" evidence="9">
    <location>
        <begin position="485"/>
        <end position="512"/>
    </location>
</feature>
<keyword evidence="2" id="KW-0677">Repeat</keyword>
<dbReference type="Pfam" id="PF07776">
    <property type="entry name" value="zf-AD"/>
    <property type="match status" value="1"/>
</dbReference>
<dbReference type="RefSeq" id="XP_029732452.2">
    <property type="nucleotide sequence ID" value="XM_029876592.2"/>
</dbReference>
<keyword evidence="3 6" id="KW-0863">Zinc-finger</keyword>
<evidence type="ECO:0000256" key="8">
    <source>
        <dbReference type="PROSITE-ProRule" id="PRU01263"/>
    </source>
</evidence>
<dbReference type="PROSITE" id="PS00028">
    <property type="entry name" value="ZINC_FINGER_C2H2_1"/>
    <property type="match status" value="7"/>
</dbReference>
<dbReference type="SMART" id="SM00980">
    <property type="entry name" value="THAP"/>
    <property type="match status" value="1"/>
</dbReference>
<organism evidence="12 13">
    <name type="scientific">Aedes albopictus</name>
    <name type="common">Asian tiger mosquito</name>
    <name type="synonym">Stegomyia albopicta</name>
    <dbReference type="NCBI Taxonomy" id="7160"/>
    <lineage>
        <taxon>Eukaryota</taxon>
        <taxon>Metazoa</taxon>
        <taxon>Ecdysozoa</taxon>
        <taxon>Arthropoda</taxon>
        <taxon>Hexapoda</taxon>
        <taxon>Insecta</taxon>
        <taxon>Pterygota</taxon>
        <taxon>Neoptera</taxon>
        <taxon>Endopterygota</taxon>
        <taxon>Diptera</taxon>
        <taxon>Nematocera</taxon>
        <taxon>Culicoidea</taxon>
        <taxon>Culicidae</taxon>
        <taxon>Culicinae</taxon>
        <taxon>Aedini</taxon>
        <taxon>Aedes</taxon>
        <taxon>Stegomyia</taxon>
    </lineage>
</organism>
<feature type="domain" description="C2H2-type" evidence="9">
    <location>
        <begin position="456"/>
        <end position="484"/>
    </location>
</feature>
<evidence type="ECO:0000256" key="5">
    <source>
        <dbReference type="ARBA" id="ARBA00023125"/>
    </source>
</evidence>
<dbReference type="SUPFAM" id="SSF57667">
    <property type="entry name" value="beta-beta-alpha zinc fingers"/>
    <property type="match status" value="4"/>
</dbReference>
<dbReference type="SMART" id="SM00868">
    <property type="entry name" value="zf-AD"/>
    <property type="match status" value="1"/>
</dbReference>
<dbReference type="InterPro" id="IPR006612">
    <property type="entry name" value="THAP_Znf"/>
</dbReference>
<dbReference type="Proteomes" id="UP000069940">
    <property type="component" value="Unassembled WGS sequence"/>
</dbReference>
<keyword evidence="1 8" id="KW-0479">Metal-binding</keyword>
<feature type="binding site" evidence="8">
    <location>
        <position position="170"/>
    </location>
    <ligand>
        <name>Zn(2+)</name>
        <dbReference type="ChEBI" id="CHEBI:29105"/>
    </ligand>
</feature>
<dbReference type="SUPFAM" id="SSF57716">
    <property type="entry name" value="Glucocorticoid receptor-like (DNA-binding domain)"/>
    <property type="match status" value="2"/>
</dbReference>
<proteinExistence type="predicted"/>
<dbReference type="PROSITE" id="PS50950">
    <property type="entry name" value="ZF_THAP"/>
    <property type="match status" value="1"/>
</dbReference>
<feature type="binding site" evidence="8">
    <location>
        <position position="226"/>
    </location>
    <ligand>
        <name>Zn(2+)</name>
        <dbReference type="ChEBI" id="CHEBI:29105"/>
    </ligand>
</feature>
<dbReference type="Gene3D" id="3.40.1800.20">
    <property type="match status" value="1"/>
</dbReference>
<feature type="binding site" evidence="8">
    <location>
        <position position="223"/>
    </location>
    <ligand>
        <name>Zn(2+)</name>
        <dbReference type="ChEBI" id="CHEBI:29105"/>
    </ligand>
</feature>